<name>A0A1A9AKL0_PLAOA</name>
<proteinExistence type="predicted"/>
<evidence type="ECO:0000313" key="2">
    <source>
        <dbReference type="Proteomes" id="UP000078555"/>
    </source>
</evidence>
<dbReference type="EMBL" id="FLRD01001154">
    <property type="protein sequence ID" value="SBT56727.1"/>
    <property type="molecule type" value="Genomic_DNA"/>
</dbReference>
<gene>
    <name evidence="1" type="ORF">POVWA1_078090</name>
</gene>
<keyword evidence="2" id="KW-1185">Reference proteome</keyword>
<evidence type="ECO:0000313" key="1">
    <source>
        <dbReference type="EMBL" id="SBT56727.1"/>
    </source>
</evidence>
<protein>
    <submittedName>
        <fullName evidence="1">Uncharacterized protein</fullName>
    </submittedName>
</protein>
<reference evidence="2" key="1">
    <citation type="submission" date="2016-05" db="EMBL/GenBank/DDBJ databases">
        <authorList>
            <person name="Naeem Raeece"/>
        </authorList>
    </citation>
    <scope>NUCLEOTIDE SEQUENCE [LARGE SCALE GENOMIC DNA]</scope>
</reference>
<organism evidence="1 2">
    <name type="scientific">Plasmodium ovale wallikeri</name>
    <dbReference type="NCBI Taxonomy" id="864142"/>
    <lineage>
        <taxon>Eukaryota</taxon>
        <taxon>Sar</taxon>
        <taxon>Alveolata</taxon>
        <taxon>Apicomplexa</taxon>
        <taxon>Aconoidasida</taxon>
        <taxon>Haemosporida</taxon>
        <taxon>Plasmodiidae</taxon>
        <taxon>Plasmodium</taxon>
        <taxon>Plasmodium (Plasmodium)</taxon>
    </lineage>
</organism>
<sequence>MHTHCSVFHTLFTENNHGKSTLSCNQGGTSHRIQLLSEKYDRQLFPQAQASGHESVTKLVQADGTFCEGGSATQTDKSITRLSQIIAGVSPVRNRIQNFLCRKRIMGLKLDNLQTMEVTEYASEKEHTNFHIRRINVAYPSA</sequence>
<dbReference type="Proteomes" id="UP000078555">
    <property type="component" value="Unassembled WGS sequence"/>
</dbReference>
<accession>A0A1A9AKL0</accession>
<dbReference type="AlphaFoldDB" id="A0A1A9AKL0"/>